<proteinExistence type="predicted"/>
<dbReference type="Gene3D" id="3.40.50.1820">
    <property type="entry name" value="alpha/beta hydrolase"/>
    <property type="match status" value="1"/>
</dbReference>
<dbReference type="Pfam" id="PF12697">
    <property type="entry name" value="Abhydrolase_6"/>
    <property type="match status" value="1"/>
</dbReference>
<gene>
    <name evidence="3" type="ORF">CSUB01_11535</name>
</gene>
<dbReference type="STRING" id="1173701.A0A066XSN3"/>
<keyword evidence="4" id="KW-1185">Reference proteome</keyword>
<name>A0A066XSN3_COLSU</name>
<dbReference type="PANTHER" id="PTHR37017">
    <property type="entry name" value="AB HYDROLASE-1 DOMAIN-CONTAINING PROTEIN-RELATED"/>
    <property type="match status" value="1"/>
</dbReference>
<dbReference type="AlphaFoldDB" id="A0A066XSN3"/>
<keyword evidence="1" id="KW-0472">Membrane</keyword>
<feature type="domain" description="AB hydrolase-1" evidence="2">
    <location>
        <begin position="73"/>
        <end position="302"/>
    </location>
</feature>
<keyword evidence="1" id="KW-0812">Transmembrane</keyword>
<dbReference type="eggNOG" id="ENOG502S15T">
    <property type="taxonomic scope" value="Eukaryota"/>
</dbReference>
<evidence type="ECO:0000313" key="4">
    <source>
        <dbReference type="Proteomes" id="UP000027238"/>
    </source>
</evidence>
<dbReference type="OMA" id="EYEPWHD"/>
<sequence>MFRQKDAMSDESPFVPGIHPCVPVGLDRATSEGSMDGTTDRLFCVTVHFSTSTLFAFVVAAAASPMSQQLPTILFTPGAWHGPWAFDLVRSDLSGRGYPTAAVTLAGVGSTDPSVGLEQDTEAVRTELQTLVDEGRDVIMVAHSYGGIPVSNAVKGLNYKDLVAQKKPGGVIMVIYLTSFAIPAGTGLYNGGDLAPWWNVTDGFISPETPVAIFYADVEPELAAKAVSLLKPQPFKTMTDKSGYEPWNNGFEMGYVFAENDQAIPIDLQKSMASAFPASSFTATLNSSHSPFLSMPKAVADVLQQAAEQAVAKRVAV</sequence>
<dbReference type="InterPro" id="IPR052897">
    <property type="entry name" value="Sec-Metab_Biosynth_Hydrolase"/>
</dbReference>
<dbReference type="HOGENOM" id="CLU_046066_1_3_1"/>
<dbReference type="PANTHER" id="PTHR37017:SF11">
    <property type="entry name" value="ESTERASE_LIPASE_THIOESTERASE DOMAIN-CONTAINING PROTEIN"/>
    <property type="match status" value="1"/>
</dbReference>
<dbReference type="Proteomes" id="UP000027238">
    <property type="component" value="Unassembled WGS sequence"/>
</dbReference>
<dbReference type="InterPro" id="IPR000073">
    <property type="entry name" value="AB_hydrolase_1"/>
</dbReference>
<dbReference type="OrthoDB" id="408373at2759"/>
<dbReference type="EMBL" id="JMSE01000016">
    <property type="protein sequence ID" value="KDN72233.1"/>
    <property type="molecule type" value="Genomic_DNA"/>
</dbReference>
<evidence type="ECO:0000313" key="3">
    <source>
        <dbReference type="EMBL" id="KDN72233.1"/>
    </source>
</evidence>
<keyword evidence="1" id="KW-1133">Transmembrane helix</keyword>
<comment type="caution">
    <text evidence="3">The sequence shown here is derived from an EMBL/GenBank/DDBJ whole genome shotgun (WGS) entry which is preliminary data.</text>
</comment>
<evidence type="ECO:0000256" key="1">
    <source>
        <dbReference type="SAM" id="Phobius"/>
    </source>
</evidence>
<evidence type="ECO:0000259" key="2">
    <source>
        <dbReference type="Pfam" id="PF12697"/>
    </source>
</evidence>
<dbReference type="InterPro" id="IPR029058">
    <property type="entry name" value="AB_hydrolase_fold"/>
</dbReference>
<dbReference type="SUPFAM" id="SSF53474">
    <property type="entry name" value="alpha/beta-Hydrolases"/>
    <property type="match status" value="1"/>
</dbReference>
<protein>
    <recommendedName>
        <fullName evidence="2">AB hydrolase-1 domain-containing protein</fullName>
    </recommendedName>
</protein>
<accession>A0A066XSN3</accession>
<feature type="transmembrane region" description="Helical" evidence="1">
    <location>
        <begin position="42"/>
        <end position="63"/>
    </location>
</feature>
<organism evidence="3 4">
    <name type="scientific">Colletotrichum sublineola</name>
    <name type="common">Sorghum anthracnose fungus</name>
    <dbReference type="NCBI Taxonomy" id="1173701"/>
    <lineage>
        <taxon>Eukaryota</taxon>
        <taxon>Fungi</taxon>
        <taxon>Dikarya</taxon>
        <taxon>Ascomycota</taxon>
        <taxon>Pezizomycotina</taxon>
        <taxon>Sordariomycetes</taxon>
        <taxon>Hypocreomycetidae</taxon>
        <taxon>Glomerellales</taxon>
        <taxon>Glomerellaceae</taxon>
        <taxon>Colletotrichum</taxon>
        <taxon>Colletotrichum graminicola species complex</taxon>
    </lineage>
</organism>
<reference evidence="4" key="1">
    <citation type="journal article" date="2014" name="Genome Announc.">
        <title>Draft genome sequence of Colletotrichum sublineola, a destructive pathogen of cultivated sorghum.</title>
        <authorList>
            <person name="Baroncelli R."/>
            <person name="Sanz-Martin J.M."/>
            <person name="Rech G.E."/>
            <person name="Sukno S.A."/>
            <person name="Thon M.R."/>
        </authorList>
    </citation>
    <scope>NUCLEOTIDE SEQUENCE [LARGE SCALE GENOMIC DNA]</scope>
    <source>
        <strain evidence="4">TX430BB</strain>
    </source>
</reference>